<reference evidence="2 3" key="1">
    <citation type="submission" date="2019-03" db="EMBL/GenBank/DDBJ databases">
        <title>Genomic Encyclopedia of Type Strains, Phase IV (KMG-IV): sequencing the most valuable type-strain genomes for metagenomic binning, comparative biology and taxonomic classification.</title>
        <authorList>
            <person name="Goeker M."/>
        </authorList>
    </citation>
    <scope>NUCLEOTIDE SEQUENCE [LARGE SCALE GENOMIC DNA]</scope>
    <source>
        <strain evidence="2 3">DSM 23344</strain>
    </source>
</reference>
<evidence type="ECO:0000256" key="1">
    <source>
        <dbReference type="SAM" id="Phobius"/>
    </source>
</evidence>
<dbReference type="AlphaFoldDB" id="A0A4R2KM37"/>
<sequence>MGSAIHNRIAGIDDSRSLMDSAKVMQQPRSRRLLPLRQTLAALLLVFAGVALANITLALQHALFSGPSWQDSLASLTLAAVGVTLVWRGLTADDISGSIMGYAGGTFLWMGFFEWTWANWSVWLGIEPLMVNGQPALPASLLLVQASSFIFLPLVLLMAANRDTRCRMMRWCRRRLHLAPPAPVARQSNSAARVAATETVFVIWFIYLLNIALYDPRLLGYVSELYYSAVALIAGWGLYLAGRLVRIRNTGLVIRYAIPTAYLLSIPVDAMTMAGWFPAVWIQPLQYPIAAVATAAMFLLSVITLCRRRIPITGA</sequence>
<feature type="transmembrane region" description="Helical" evidence="1">
    <location>
        <begin position="137"/>
        <end position="160"/>
    </location>
</feature>
<dbReference type="Proteomes" id="UP000294980">
    <property type="component" value="Unassembled WGS sequence"/>
</dbReference>
<proteinExistence type="predicted"/>
<keyword evidence="1" id="KW-1133">Transmembrane helix</keyword>
<feature type="transmembrane region" description="Helical" evidence="1">
    <location>
        <begin position="257"/>
        <end position="279"/>
    </location>
</feature>
<name>A0A4R2KM37_9GAMM</name>
<dbReference type="RefSeq" id="WP_117318442.1">
    <property type="nucleotide sequence ID" value="NZ_QQSW01000014.1"/>
</dbReference>
<protein>
    <submittedName>
        <fullName evidence="2">Uncharacterized protein</fullName>
    </submittedName>
</protein>
<feature type="transmembrane region" description="Helical" evidence="1">
    <location>
        <begin position="285"/>
        <end position="306"/>
    </location>
</feature>
<feature type="transmembrane region" description="Helical" evidence="1">
    <location>
        <begin position="99"/>
        <end position="117"/>
    </location>
</feature>
<feature type="transmembrane region" description="Helical" evidence="1">
    <location>
        <begin position="225"/>
        <end position="245"/>
    </location>
</feature>
<accession>A0A4R2KM37</accession>
<organism evidence="2 3">
    <name type="scientific">Chromatocurvus halotolerans</name>
    <dbReference type="NCBI Taxonomy" id="1132028"/>
    <lineage>
        <taxon>Bacteria</taxon>
        <taxon>Pseudomonadati</taxon>
        <taxon>Pseudomonadota</taxon>
        <taxon>Gammaproteobacteria</taxon>
        <taxon>Cellvibrionales</taxon>
        <taxon>Halieaceae</taxon>
        <taxon>Chromatocurvus</taxon>
    </lineage>
</organism>
<evidence type="ECO:0000313" key="3">
    <source>
        <dbReference type="Proteomes" id="UP000294980"/>
    </source>
</evidence>
<evidence type="ECO:0000313" key="2">
    <source>
        <dbReference type="EMBL" id="TCO75151.1"/>
    </source>
</evidence>
<feature type="transmembrane region" description="Helical" evidence="1">
    <location>
        <begin position="39"/>
        <end position="63"/>
    </location>
</feature>
<feature type="transmembrane region" description="Helical" evidence="1">
    <location>
        <begin position="69"/>
        <end position="87"/>
    </location>
</feature>
<comment type="caution">
    <text evidence="2">The sequence shown here is derived from an EMBL/GenBank/DDBJ whole genome shotgun (WGS) entry which is preliminary data.</text>
</comment>
<dbReference type="OrthoDB" id="597398at2"/>
<keyword evidence="1" id="KW-0472">Membrane</keyword>
<keyword evidence="1" id="KW-0812">Transmembrane</keyword>
<dbReference type="EMBL" id="SLWX01000010">
    <property type="protein sequence ID" value="TCO75151.1"/>
    <property type="molecule type" value="Genomic_DNA"/>
</dbReference>
<keyword evidence="3" id="KW-1185">Reference proteome</keyword>
<feature type="transmembrane region" description="Helical" evidence="1">
    <location>
        <begin position="194"/>
        <end position="213"/>
    </location>
</feature>
<gene>
    <name evidence="2" type="ORF">EV688_110106</name>
</gene>